<dbReference type="AlphaFoldDB" id="A0A512D7F7"/>
<proteinExistence type="predicted"/>
<dbReference type="EMBL" id="BJYY01000001">
    <property type="protein sequence ID" value="GEO32418.1"/>
    <property type="molecule type" value="Genomic_DNA"/>
</dbReference>
<organism evidence="1 2">
    <name type="scientific">Cellulomonas aerilata</name>
    <dbReference type="NCBI Taxonomy" id="515326"/>
    <lineage>
        <taxon>Bacteria</taxon>
        <taxon>Bacillati</taxon>
        <taxon>Actinomycetota</taxon>
        <taxon>Actinomycetes</taxon>
        <taxon>Micrococcales</taxon>
        <taxon>Cellulomonadaceae</taxon>
        <taxon>Cellulomonas</taxon>
    </lineage>
</organism>
<dbReference type="OrthoDB" id="8899077at2"/>
<dbReference type="Proteomes" id="UP000321181">
    <property type="component" value="Unassembled WGS sequence"/>
</dbReference>
<dbReference type="SUPFAM" id="SSF53383">
    <property type="entry name" value="PLP-dependent transferases"/>
    <property type="match status" value="1"/>
</dbReference>
<dbReference type="InterPro" id="IPR011200">
    <property type="entry name" value="UCP012608"/>
</dbReference>
<protein>
    <recommendedName>
        <fullName evidence="3">DUF2332 domain-containing protein</fullName>
    </recommendedName>
</protein>
<dbReference type="RefSeq" id="WP_146898539.1">
    <property type="nucleotide sequence ID" value="NZ_BAAARM010000001.1"/>
</dbReference>
<dbReference type="Pfam" id="PF10094">
    <property type="entry name" value="DUF2332"/>
    <property type="match status" value="1"/>
</dbReference>
<keyword evidence="2" id="KW-1185">Reference proteome</keyword>
<gene>
    <name evidence="1" type="ORF">CAE01nite_01430</name>
</gene>
<evidence type="ECO:0008006" key="3">
    <source>
        <dbReference type="Google" id="ProtNLM"/>
    </source>
</evidence>
<accession>A0A512D7F7</accession>
<evidence type="ECO:0000313" key="2">
    <source>
        <dbReference type="Proteomes" id="UP000321181"/>
    </source>
</evidence>
<sequence length="336" mass="36252">MDPLDAPTTTAAWYARFAEQDTRDASPVLSEWAAGIAGDDRVLALIDALPRPRRQPNLVLGAARYLGAPDGTWPDLRSWLLAHWEDVAEVTARRSTQTNEAGRCATLLPHLAAVDGPVALLEVGASAGLCLLPDRYSYRYDTVDGPVRLDPPDGPGPVVLPCRLDPPDDVPTRLPDVAWRAGIDLAPVDVTDPDDLAWLSALVWPGQDERLARLHAAARLVAADPPRIVRGDLVEALERTAAQAPSGARLVVLHTAVLAYLPEARRTEFVRRVRDLDATWISNESPGVLTYDGWTDPPAPQVGSRNVLAVDGVPRALTGQHGATWSALPTPPDRRA</sequence>
<reference evidence="1 2" key="1">
    <citation type="submission" date="2019-07" db="EMBL/GenBank/DDBJ databases">
        <title>Whole genome shotgun sequence of Cellulomonas aerilata NBRC 106308.</title>
        <authorList>
            <person name="Hosoyama A."/>
            <person name="Uohara A."/>
            <person name="Ohji S."/>
            <person name="Ichikawa N."/>
        </authorList>
    </citation>
    <scope>NUCLEOTIDE SEQUENCE [LARGE SCALE GENOMIC DNA]</scope>
    <source>
        <strain evidence="1 2">NBRC 106308</strain>
    </source>
</reference>
<dbReference type="InterPro" id="IPR015424">
    <property type="entry name" value="PyrdxlP-dep_Trfase"/>
</dbReference>
<evidence type="ECO:0000313" key="1">
    <source>
        <dbReference type="EMBL" id="GEO32418.1"/>
    </source>
</evidence>
<name>A0A512D7F7_9CELL</name>
<comment type="caution">
    <text evidence="1">The sequence shown here is derived from an EMBL/GenBank/DDBJ whole genome shotgun (WGS) entry which is preliminary data.</text>
</comment>